<accession>A0A6H5GLS5</accession>
<gene>
    <name evidence="2" type="ORF">NTEN_LOCUS8758</name>
</gene>
<name>A0A6H5GLS5_9HEMI</name>
<feature type="non-terminal residue" evidence="2">
    <location>
        <position position="51"/>
    </location>
</feature>
<sequence>MLKPADFMLNKRLKIMMCCKNGQIRKEGRKKSHEFHSRPSPNPRELQNCVV</sequence>
<dbReference type="Proteomes" id="UP000479000">
    <property type="component" value="Unassembled WGS sequence"/>
</dbReference>
<dbReference type="EMBL" id="CADCXU010013316">
    <property type="protein sequence ID" value="CAB0003107.1"/>
    <property type="molecule type" value="Genomic_DNA"/>
</dbReference>
<feature type="region of interest" description="Disordered" evidence="1">
    <location>
        <begin position="25"/>
        <end position="51"/>
    </location>
</feature>
<evidence type="ECO:0000313" key="2">
    <source>
        <dbReference type="EMBL" id="CAB0003107.1"/>
    </source>
</evidence>
<keyword evidence="3" id="KW-1185">Reference proteome</keyword>
<evidence type="ECO:0000256" key="1">
    <source>
        <dbReference type="SAM" id="MobiDB-lite"/>
    </source>
</evidence>
<protein>
    <submittedName>
        <fullName evidence="2">Uncharacterized protein</fullName>
    </submittedName>
</protein>
<proteinExistence type="predicted"/>
<reference evidence="2 3" key="1">
    <citation type="submission" date="2020-02" db="EMBL/GenBank/DDBJ databases">
        <authorList>
            <person name="Ferguson B K."/>
        </authorList>
    </citation>
    <scope>NUCLEOTIDE SEQUENCE [LARGE SCALE GENOMIC DNA]</scope>
</reference>
<dbReference type="AlphaFoldDB" id="A0A6H5GLS5"/>
<evidence type="ECO:0000313" key="3">
    <source>
        <dbReference type="Proteomes" id="UP000479000"/>
    </source>
</evidence>
<organism evidence="2 3">
    <name type="scientific">Nesidiocoris tenuis</name>
    <dbReference type="NCBI Taxonomy" id="355587"/>
    <lineage>
        <taxon>Eukaryota</taxon>
        <taxon>Metazoa</taxon>
        <taxon>Ecdysozoa</taxon>
        <taxon>Arthropoda</taxon>
        <taxon>Hexapoda</taxon>
        <taxon>Insecta</taxon>
        <taxon>Pterygota</taxon>
        <taxon>Neoptera</taxon>
        <taxon>Paraneoptera</taxon>
        <taxon>Hemiptera</taxon>
        <taxon>Heteroptera</taxon>
        <taxon>Panheteroptera</taxon>
        <taxon>Cimicomorpha</taxon>
        <taxon>Miridae</taxon>
        <taxon>Dicyphina</taxon>
        <taxon>Nesidiocoris</taxon>
    </lineage>
</organism>